<dbReference type="PANTHER" id="PTHR38445">
    <property type="entry name" value="HTH-TYPE TRANSCRIPTIONAL REPRESSOR YTRA"/>
    <property type="match status" value="1"/>
</dbReference>
<evidence type="ECO:0000256" key="3">
    <source>
        <dbReference type="ARBA" id="ARBA00023163"/>
    </source>
</evidence>
<dbReference type="PROSITE" id="PS50949">
    <property type="entry name" value="HTH_GNTR"/>
    <property type="match status" value="1"/>
</dbReference>
<dbReference type="PANTHER" id="PTHR38445:SF9">
    <property type="entry name" value="HTH-TYPE TRANSCRIPTIONAL REPRESSOR YTRA"/>
    <property type="match status" value="1"/>
</dbReference>
<organism evidence="6">
    <name type="scientific">freshwater metagenome</name>
    <dbReference type="NCBI Taxonomy" id="449393"/>
    <lineage>
        <taxon>unclassified sequences</taxon>
        <taxon>metagenomes</taxon>
        <taxon>ecological metagenomes</taxon>
    </lineage>
</organism>
<dbReference type="EMBL" id="CAFBMQ010000310">
    <property type="protein sequence ID" value="CAB4926835.1"/>
    <property type="molecule type" value="Genomic_DNA"/>
</dbReference>
<reference evidence="6" key="1">
    <citation type="submission" date="2020-05" db="EMBL/GenBank/DDBJ databases">
        <authorList>
            <person name="Chiriac C."/>
            <person name="Salcher M."/>
            <person name="Ghai R."/>
            <person name="Kavagutti S V."/>
        </authorList>
    </citation>
    <scope>NUCLEOTIDE SEQUENCE</scope>
</reference>
<accession>A0A6J7I7I7</accession>
<keyword evidence="3" id="KW-0804">Transcription</keyword>
<keyword evidence="2" id="KW-0238">DNA-binding</keyword>
<dbReference type="InterPro" id="IPR000524">
    <property type="entry name" value="Tscrpt_reg_HTH_GntR"/>
</dbReference>
<feature type="domain" description="HTH gntR-type" evidence="5">
    <location>
        <begin position="51"/>
        <end position="119"/>
    </location>
</feature>
<keyword evidence="1" id="KW-0805">Transcription regulation</keyword>
<sequence length="161" mass="16530">MRLREVGAGAVRSSLSLTGNHGPSPAEGSARLGRMTGAVDLRIQVDVGNGTPPYEQLRAHIAELVHAGELVEGDRLPTVRGLAEQLGVAPGTVARAYAELETDALVEGRGRAGTVVTGGSGDPARARLRSAANRLVVAARADGLDDDTVLAVVHAALTDAR</sequence>
<dbReference type="Pfam" id="PF00392">
    <property type="entry name" value="GntR"/>
    <property type="match status" value="1"/>
</dbReference>
<gene>
    <name evidence="6" type="ORF">UFOPK3609_01716</name>
</gene>
<dbReference type="GO" id="GO:0003677">
    <property type="term" value="F:DNA binding"/>
    <property type="evidence" value="ECO:0007669"/>
    <property type="project" value="UniProtKB-KW"/>
</dbReference>
<evidence type="ECO:0000313" key="6">
    <source>
        <dbReference type="EMBL" id="CAB4926835.1"/>
    </source>
</evidence>
<dbReference type="GO" id="GO:0003700">
    <property type="term" value="F:DNA-binding transcription factor activity"/>
    <property type="evidence" value="ECO:0007669"/>
    <property type="project" value="InterPro"/>
</dbReference>
<name>A0A6J7I7I7_9ZZZZ</name>
<dbReference type="SUPFAM" id="SSF46785">
    <property type="entry name" value="Winged helix' DNA-binding domain"/>
    <property type="match status" value="1"/>
</dbReference>
<dbReference type="CDD" id="cd07377">
    <property type="entry name" value="WHTH_GntR"/>
    <property type="match status" value="1"/>
</dbReference>
<dbReference type="AlphaFoldDB" id="A0A6J7I7I7"/>
<dbReference type="Gene3D" id="1.10.10.10">
    <property type="entry name" value="Winged helix-like DNA-binding domain superfamily/Winged helix DNA-binding domain"/>
    <property type="match status" value="1"/>
</dbReference>
<proteinExistence type="predicted"/>
<dbReference type="InterPro" id="IPR036388">
    <property type="entry name" value="WH-like_DNA-bd_sf"/>
</dbReference>
<protein>
    <submittedName>
        <fullName evidence="6">Unannotated protein</fullName>
    </submittedName>
</protein>
<dbReference type="InterPro" id="IPR036390">
    <property type="entry name" value="WH_DNA-bd_sf"/>
</dbReference>
<evidence type="ECO:0000256" key="4">
    <source>
        <dbReference type="SAM" id="MobiDB-lite"/>
    </source>
</evidence>
<evidence type="ECO:0000256" key="2">
    <source>
        <dbReference type="ARBA" id="ARBA00023125"/>
    </source>
</evidence>
<evidence type="ECO:0000256" key="1">
    <source>
        <dbReference type="ARBA" id="ARBA00023015"/>
    </source>
</evidence>
<evidence type="ECO:0000259" key="5">
    <source>
        <dbReference type="PROSITE" id="PS50949"/>
    </source>
</evidence>
<dbReference type="SMART" id="SM00345">
    <property type="entry name" value="HTH_GNTR"/>
    <property type="match status" value="1"/>
</dbReference>
<feature type="region of interest" description="Disordered" evidence="4">
    <location>
        <begin position="1"/>
        <end position="32"/>
    </location>
</feature>